<dbReference type="OrthoDB" id="3699133at2"/>
<dbReference type="Proteomes" id="UP000198583">
    <property type="component" value="Unassembled WGS sequence"/>
</dbReference>
<dbReference type="STRING" id="84724.SAMN04488564_106312"/>
<keyword evidence="2" id="KW-1185">Reference proteome</keyword>
<protein>
    <submittedName>
        <fullName evidence="1">Uncharacterized protein</fullName>
    </submittedName>
</protein>
<evidence type="ECO:0000313" key="1">
    <source>
        <dbReference type="EMBL" id="SFR22678.1"/>
    </source>
</evidence>
<evidence type="ECO:0000313" key="2">
    <source>
        <dbReference type="Proteomes" id="UP000198583"/>
    </source>
</evidence>
<proteinExistence type="predicted"/>
<reference evidence="2" key="1">
    <citation type="submission" date="2016-10" db="EMBL/GenBank/DDBJ databases">
        <authorList>
            <person name="Varghese N."/>
            <person name="Submissions S."/>
        </authorList>
    </citation>
    <scope>NUCLEOTIDE SEQUENCE [LARGE SCALE GENOMIC DNA]</scope>
    <source>
        <strain evidence="2">DSM 44232</strain>
    </source>
</reference>
<dbReference type="AlphaFoldDB" id="A0A1I6EYE9"/>
<dbReference type="RefSeq" id="WP_093598799.1">
    <property type="nucleotide sequence ID" value="NZ_FOYL01000006.1"/>
</dbReference>
<sequence>MPEQMTLSIKVEVAPQIAAGLSALVQNLLASAVRELKRKDRDESRRSVVNEHRGTVHGTLFQIGNVEGNVNYRDR</sequence>
<name>A0A1I6EYE9_9PSEU</name>
<organism evidence="1 2">
    <name type="scientific">Lentzea waywayandensis</name>
    <dbReference type="NCBI Taxonomy" id="84724"/>
    <lineage>
        <taxon>Bacteria</taxon>
        <taxon>Bacillati</taxon>
        <taxon>Actinomycetota</taxon>
        <taxon>Actinomycetes</taxon>
        <taxon>Pseudonocardiales</taxon>
        <taxon>Pseudonocardiaceae</taxon>
        <taxon>Lentzea</taxon>
    </lineage>
</organism>
<dbReference type="EMBL" id="FOYL01000006">
    <property type="protein sequence ID" value="SFR22678.1"/>
    <property type="molecule type" value="Genomic_DNA"/>
</dbReference>
<gene>
    <name evidence="1" type="ORF">SAMN04488564_106312</name>
</gene>
<accession>A0A1I6EYE9</accession>